<dbReference type="GO" id="GO:0006508">
    <property type="term" value="P:proteolysis"/>
    <property type="evidence" value="ECO:0007669"/>
    <property type="project" value="UniProtKB-KW"/>
</dbReference>
<name>A0A7C9DTP7_OPUST</name>
<evidence type="ECO:0000313" key="8">
    <source>
        <dbReference type="EMBL" id="MBA4647805.1"/>
    </source>
</evidence>
<evidence type="ECO:0000256" key="4">
    <source>
        <dbReference type="ARBA" id="ARBA00022801"/>
    </source>
</evidence>
<dbReference type="AlphaFoldDB" id="A0A7C9DTP7"/>
<dbReference type="InterPro" id="IPR036852">
    <property type="entry name" value="Peptidase_S8/S53_dom_sf"/>
</dbReference>
<keyword evidence="4" id="KW-0378">Hydrolase</keyword>
<evidence type="ECO:0000256" key="5">
    <source>
        <dbReference type="ARBA" id="ARBA00022825"/>
    </source>
</evidence>
<feature type="domain" description="Inhibitor I9" evidence="7">
    <location>
        <begin position="34"/>
        <end position="107"/>
    </location>
</feature>
<evidence type="ECO:0000256" key="2">
    <source>
        <dbReference type="ARBA" id="ARBA00022670"/>
    </source>
</evidence>
<dbReference type="EMBL" id="GISG01152629">
    <property type="protein sequence ID" value="MBA4647805.1"/>
    <property type="molecule type" value="Transcribed_RNA"/>
</dbReference>
<keyword evidence="3 6" id="KW-0732">Signal</keyword>
<evidence type="ECO:0000259" key="7">
    <source>
        <dbReference type="Pfam" id="PF05922"/>
    </source>
</evidence>
<reference evidence="8" key="2">
    <citation type="submission" date="2020-07" db="EMBL/GenBank/DDBJ databases">
        <authorList>
            <person name="Vera ALvarez R."/>
            <person name="Arias-Moreno D.M."/>
            <person name="Jimenez-Jacinto V."/>
            <person name="Jimenez-Bremont J.F."/>
            <person name="Swaminathan K."/>
            <person name="Moose S.P."/>
            <person name="Guerrero-Gonzalez M.L."/>
            <person name="Marino-Ramirez L."/>
            <person name="Landsman D."/>
            <person name="Rodriguez-Kessler M."/>
            <person name="Delgado-Sanchez P."/>
        </authorList>
    </citation>
    <scope>NUCLEOTIDE SEQUENCE</scope>
    <source>
        <tissue evidence="8">Cladode</tissue>
    </source>
</reference>
<comment type="similarity">
    <text evidence="1">Belongs to the peptidase S8 family.</text>
</comment>
<proteinExistence type="inferred from homology"/>
<dbReference type="PANTHER" id="PTHR10795">
    <property type="entry name" value="PROPROTEIN CONVERTASE SUBTILISIN/KEXIN"/>
    <property type="match status" value="1"/>
</dbReference>
<evidence type="ECO:0000256" key="3">
    <source>
        <dbReference type="ARBA" id="ARBA00022729"/>
    </source>
</evidence>
<keyword evidence="5" id="KW-0720">Serine protease</keyword>
<dbReference type="Pfam" id="PF05922">
    <property type="entry name" value="Inhibitor_I9"/>
    <property type="match status" value="1"/>
</dbReference>
<dbReference type="InterPro" id="IPR037045">
    <property type="entry name" value="S8pro/Inhibitor_I9_sf"/>
</dbReference>
<feature type="signal peptide" evidence="6">
    <location>
        <begin position="1"/>
        <end position="26"/>
    </location>
</feature>
<dbReference type="SUPFAM" id="SSF52743">
    <property type="entry name" value="Subtilisin-like"/>
    <property type="match status" value="1"/>
</dbReference>
<feature type="chain" id="PRO_5027841128" description="Inhibitor I9 domain-containing protein" evidence="6">
    <location>
        <begin position="27"/>
        <end position="153"/>
    </location>
</feature>
<keyword evidence="2" id="KW-0645">Protease</keyword>
<dbReference type="InterPro" id="IPR045051">
    <property type="entry name" value="SBT"/>
</dbReference>
<evidence type="ECO:0000256" key="1">
    <source>
        <dbReference type="ARBA" id="ARBA00011073"/>
    </source>
</evidence>
<dbReference type="InterPro" id="IPR010259">
    <property type="entry name" value="S8pro/Inhibitor_I9"/>
</dbReference>
<reference evidence="8" key="1">
    <citation type="journal article" date="2013" name="J. Plant Res.">
        <title>Effect of fungi and light on seed germination of three Opuntia species from semiarid lands of central Mexico.</title>
        <authorList>
            <person name="Delgado-Sanchez P."/>
            <person name="Jimenez-Bremont J.F."/>
            <person name="Guerrero-Gonzalez Mde L."/>
            <person name="Flores J."/>
        </authorList>
    </citation>
    <scope>NUCLEOTIDE SEQUENCE</scope>
    <source>
        <tissue evidence="8">Cladode</tissue>
    </source>
</reference>
<dbReference type="FunFam" id="3.30.70.80:FF:000002">
    <property type="entry name" value="Subtilisin-like protease SBT5.3"/>
    <property type="match status" value="1"/>
</dbReference>
<sequence>MRTSPLESLFLFSCLLALSYFGKYEAAQSDGSTTYIVYMGAATSTTNKNKHTLLLSSLMKRKKNTVVHSYQHGFTGFAARLSALEAQQLAKHPGVVSVFPDPIFQLHTTRSWDFLLYETSLLIDSYPHSNPDLPLQGSDAIIGILDTGDSILI</sequence>
<evidence type="ECO:0000256" key="6">
    <source>
        <dbReference type="SAM" id="SignalP"/>
    </source>
</evidence>
<dbReference type="GO" id="GO:0004252">
    <property type="term" value="F:serine-type endopeptidase activity"/>
    <property type="evidence" value="ECO:0007669"/>
    <property type="project" value="InterPro"/>
</dbReference>
<protein>
    <recommendedName>
        <fullName evidence="7">Inhibitor I9 domain-containing protein</fullName>
    </recommendedName>
</protein>
<organism evidence="8">
    <name type="scientific">Opuntia streptacantha</name>
    <name type="common">Prickly pear cactus</name>
    <name type="synonym">Opuntia cardona</name>
    <dbReference type="NCBI Taxonomy" id="393608"/>
    <lineage>
        <taxon>Eukaryota</taxon>
        <taxon>Viridiplantae</taxon>
        <taxon>Streptophyta</taxon>
        <taxon>Embryophyta</taxon>
        <taxon>Tracheophyta</taxon>
        <taxon>Spermatophyta</taxon>
        <taxon>Magnoliopsida</taxon>
        <taxon>eudicotyledons</taxon>
        <taxon>Gunneridae</taxon>
        <taxon>Pentapetalae</taxon>
        <taxon>Caryophyllales</taxon>
        <taxon>Cactineae</taxon>
        <taxon>Cactaceae</taxon>
        <taxon>Opuntioideae</taxon>
        <taxon>Opuntia</taxon>
    </lineage>
</organism>
<accession>A0A7C9DTP7</accession>
<dbReference type="Gene3D" id="3.30.70.80">
    <property type="entry name" value="Peptidase S8 propeptide/proteinase inhibitor I9"/>
    <property type="match status" value="1"/>
</dbReference>